<organism evidence="11 12">
    <name type="scientific">Prunus armeniaca</name>
    <name type="common">Apricot</name>
    <name type="synonym">Armeniaca vulgaris</name>
    <dbReference type="NCBI Taxonomy" id="36596"/>
    <lineage>
        <taxon>Eukaryota</taxon>
        <taxon>Viridiplantae</taxon>
        <taxon>Streptophyta</taxon>
        <taxon>Embryophyta</taxon>
        <taxon>Tracheophyta</taxon>
        <taxon>Spermatophyta</taxon>
        <taxon>Magnoliopsida</taxon>
        <taxon>eudicotyledons</taxon>
        <taxon>Gunneridae</taxon>
        <taxon>Pentapetalae</taxon>
        <taxon>rosids</taxon>
        <taxon>fabids</taxon>
        <taxon>Rosales</taxon>
        <taxon>Rosaceae</taxon>
        <taxon>Amygdaloideae</taxon>
        <taxon>Amygdaleae</taxon>
        <taxon>Prunus</taxon>
    </lineage>
</organism>
<dbReference type="PROSITE" id="PS51294">
    <property type="entry name" value="HTH_MYB"/>
    <property type="match status" value="2"/>
</dbReference>
<evidence type="ECO:0000256" key="3">
    <source>
        <dbReference type="ARBA" id="ARBA00023015"/>
    </source>
</evidence>
<name>A0A6J5UPQ1_PRUAR</name>
<keyword evidence="2" id="KW-0677">Repeat</keyword>
<feature type="domain" description="HTH myb-type" evidence="10">
    <location>
        <begin position="33"/>
        <end position="85"/>
    </location>
</feature>
<keyword evidence="7" id="KW-0539">Nucleus</keyword>
<feature type="compositionally biased region" description="Low complexity" evidence="8">
    <location>
        <begin position="184"/>
        <end position="204"/>
    </location>
</feature>
<evidence type="ECO:0000259" key="10">
    <source>
        <dbReference type="PROSITE" id="PS51294"/>
    </source>
</evidence>
<accession>A0A6J5UPQ1</accession>
<evidence type="ECO:0000256" key="6">
    <source>
        <dbReference type="ARBA" id="ARBA00023163"/>
    </source>
</evidence>
<evidence type="ECO:0000256" key="5">
    <source>
        <dbReference type="ARBA" id="ARBA00023159"/>
    </source>
</evidence>
<evidence type="ECO:0000256" key="7">
    <source>
        <dbReference type="ARBA" id="ARBA00023242"/>
    </source>
</evidence>
<dbReference type="EMBL" id="CAEKDK010000004">
    <property type="protein sequence ID" value="CAB4277853.1"/>
    <property type="molecule type" value="Genomic_DNA"/>
</dbReference>
<feature type="domain" description="Myb-like" evidence="9">
    <location>
        <begin position="86"/>
        <end position="136"/>
    </location>
</feature>
<dbReference type="GO" id="GO:0045893">
    <property type="term" value="P:positive regulation of DNA-templated transcription"/>
    <property type="evidence" value="ECO:0007669"/>
    <property type="project" value="UniProtKB-ARBA"/>
</dbReference>
<feature type="domain" description="HTH myb-type" evidence="10">
    <location>
        <begin position="86"/>
        <end position="140"/>
    </location>
</feature>
<dbReference type="SMART" id="SM00717">
    <property type="entry name" value="SANT"/>
    <property type="match status" value="2"/>
</dbReference>
<dbReference type="PANTHER" id="PTHR47995">
    <property type="entry name" value="TRANSCRIPTION FACTOR MYB33-RELATED"/>
    <property type="match status" value="1"/>
</dbReference>
<dbReference type="Gene3D" id="1.10.10.60">
    <property type="entry name" value="Homeodomain-like"/>
    <property type="match status" value="2"/>
</dbReference>
<dbReference type="GO" id="GO:0003677">
    <property type="term" value="F:DNA binding"/>
    <property type="evidence" value="ECO:0007669"/>
    <property type="project" value="UniProtKB-KW"/>
</dbReference>
<dbReference type="SUPFAM" id="SSF46689">
    <property type="entry name" value="Homeodomain-like"/>
    <property type="match status" value="1"/>
</dbReference>
<dbReference type="InterPro" id="IPR009057">
    <property type="entry name" value="Homeodomain-like_sf"/>
</dbReference>
<evidence type="ECO:0000256" key="8">
    <source>
        <dbReference type="SAM" id="MobiDB-lite"/>
    </source>
</evidence>
<proteinExistence type="predicted"/>
<dbReference type="FunFam" id="1.10.10.60:FF:000001">
    <property type="entry name" value="MYB-related transcription factor"/>
    <property type="match status" value="1"/>
</dbReference>
<dbReference type="AlphaFoldDB" id="A0A6J5UPQ1"/>
<keyword evidence="4" id="KW-0238">DNA-binding</keyword>
<feature type="compositionally biased region" description="Polar residues" evidence="8">
    <location>
        <begin position="174"/>
        <end position="183"/>
    </location>
</feature>
<reference evidence="11 12" key="1">
    <citation type="submission" date="2020-05" db="EMBL/GenBank/DDBJ databases">
        <authorList>
            <person name="Campoy J."/>
            <person name="Schneeberger K."/>
            <person name="Spophaly S."/>
        </authorList>
    </citation>
    <scope>NUCLEOTIDE SEQUENCE [LARGE SCALE GENOMIC DNA]</scope>
    <source>
        <strain evidence="11">PruArmRojPasFocal</strain>
    </source>
</reference>
<dbReference type="GO" id="GO:0005634">
    <property type="term" value="C:nucleus"/>
    <property type="evidence" value="ECO:0007669"/>
    <property type="project" value="UniProtKB-SubCell"/>
</dbReference>
<gene>
    <name evidence="11" type="ORF">CURHAP_LOCUS27814</name>
</gene>
<dbReference type="GO" id="GO:0009653">
    <property type="term" value="P:anatomical structure morphogenesis"/>
    <property type="evidence" value="ECO:0007669"/>
    <property type="project" value="UniProtKB-ARBA"/>
</dbReference>
<evidence type="ECO:0000256" key="1">
    <source>
        <dbReference type="ARBA" id="ARBA00004123"/>
    </source>
</evidence>
<dbReference type="GO" id="GO:0048235">
    <property type="term" value="P:pollen sperm cell differentiation"/>
    <property type="evidence" value="ECO:0007669"/>
    <property type="project" value="UniProtKB-ARBA"/>
</dbReference>
<evidence type="ECO:0000256" key="4">
    <source>
        <dbReference type="ARBA" id="ARBA00023125"/>
    </source>
</evidence>
<dbReference type="PANTHER" id="PTHR47995:SF18">
    <property type="entry name" value="TRANSCRIPTION FACTOR MYB65"/>
    <property type="match status" value="1"/>
</dbReference>
<feature type="domain" description="Myb-like" evidence="9">
    <location>
        <begin position="33"/>
        <end position="85"/>
    </location>
</feature>
<protein>
    <submittedName>
        <fullName evidence="11">Uncharacterized protein</fullName>
    </submittedName>
</protein>
<dbReference type="FunFam" id="1.10.10.60:FF:000119">
    <property type="entry name" value="Transcription factor GAMYB"/>
    <property type="match status" value="1"/>
</dbReference>
<dbReference type="GO" id="GO:0040008">
    <property type="term" value="P:regulation of growth"/>
    <property type="evidence" value="ECO:0007669"/>
    <property type="project" value="UniProtKB-ARBA"/>
</dbReference>
<sequence>MTTNNGSIWELHREGMLPPESGGGGGGHVVEGSDGLKKGPWTAAEDQTLMEYVRKHGEGNWNAVQRNSGLNRCGKSCRLRWANHLRPNLKKGVFSPEEERRILELHAKYGNKWARMASQLPGRTDNEIKNYWNTRVKRRQRQCLPLYPHDIKQSHSQATSLTIPSLTPLTTTIQNPFQPITNGSTPTFSFQTQTQSPTQSHHLPPLSPPPPSLSPLSSPHETKPTTLTSFPPFDPINTITSSFSPSSTPSFTFHRPAPILGAPLCHKRYRDSMVFSPPRFPNLKRNTSMFRTRSMPDIASFQLTGSNSMPAIASLTRTYSMSDNPSFEFPMTFDHSFPPLPRSQFDFSDNFLSPAGSVYSVQSELPSNQVSQTQLQISIDNNLSSVAGATLAAAADETHSRRGLLDDLLQEADALEAYGGGNNSRTTNGILGSSEEKHVLDGYDQWLQSTSSVDGHLNSMHKDFSKLFGSIPSSESVSDWYSDSGEVSNAHSSGITDVSLDMQQMASMFPTDATAEHGRASSFREEEQLSYHMDMNKVLMTQYN</sequence>
<keyword evidence="6" id="KW-0804">Transcription</keyword>
<evidence type="ECO:0000313" key="12">
    <source>
        <dbReference type="Proteomes" id="UP000507222"/>
    </source>
</evidence>
<dbReference type="CDD" id="cd00167">
    <property type="entry name" value="SANT"/>
    <property type="match status" value="2"/>
</dbReference>
<evidence type="ECO:0000259" key="9">
    <source>
        <dbReference type="PROSITE" id="PS50090"/>
    </source>
</evidence>
<comment type="subcellular location">
    <subcellularLocation>
        <location evidence="1">Nucleus</location>
    </subcellularLocation>
</comment>
<feature type="region of interest" description="Disordered" evidence="8">
    <location>
        <begin position="1"/>
        <end position="39"/>
    </location>
</feature>
<feature type="region of interest" description="Disordered" evidence="8">
    <location>
        <begin position="174"/>
        <end position="233"/>
    </location>
</feature>
<evidence type="ECO:0000313" key="11">
    <source>
        <dbReference type="EMBL" id="CAB4277853.1"/>
    </source>
</evidence>
<evidence type="ECO:0000256" key="2">
    <source>
        <dbReference type="ARBA" id="ARBA00022737"/>
    </source>
</evidence>
<dbReference type="Proteomes" id="UP000507222">
    <property type="component" value="Unassembled WGS sequence"/>
</dbReference>
<dbReference type="InterPro" id="IPR017930">
    <property type="entry name" value="Myb_dom"/>
</dbReference>
<dbReference type="InterPro" id="IPR001005">
    <property type="entry name" value="SANT/Myb"/>
</dbReference>
<dbReference type="Pfam" id="PF00249">
    <property type="entry name" value="Myb_DNA-binding"/>
    <property type="match status" value="2"/>
</dbReference>
<keyword evidence="3" id="KW-0805">Transcription regulation</keyword>
<keyword evidence="5" id="KW-0010">Activator</keyword>
<dbReference type="PROSITE" id="PS50090">
    <property type="entry name" value="MYB_LIKE"/>
    <property type="match status" value="2"/>
</dbReference>